<gene>
    <name evidence="1" type="ORF">SAMN05421741_1249</name>
</gene>
<dbReference type="RefSeq" id="WP_143095670.1">
    <property type="nucleotide sequence ID" value="NZ_FOVI01000024.1"/>
</dbReference>
<keyword evidence="2" id="KW-1185">Reference proteome</keyword>
<name>A0A1I5F176_9FLAO</name>
<organism evidence="1 2">
    <name type="scientific">Paenimyroides ummariense</name>
    <dbReference type="NCBI Taxonomy" id="913024"/>
    <lineage>
        <taxon>Bacteria</taxon>
        <taxon>Pseudomonadati</taxon>
        <taxon>Bacteroidota</taxon>
        <taxon>Flavobacteriia</taxon>
        <taxon>Flavobacteriales</taxon>
        <taxon>Flavobacteriaceae</taxon>
        <taxon>Paenimyroides</taxon>
    </lineage>
</organism>
<protein>
    <submittedName>
        <fullName evidence="1">Uncharacterized protein</fullName>
    </submittedName>
</protein>
<dbReference type="AlphaFoldDB" id="A0A1I5F176"/>
<accession>A0A1I5F176</accession>
<sequence>MRILVAYGIILFLCFSCKAQERMTLRYVGQNYKETKNKSFINNELKFIRNGDTLRFSIKVPYDASKRQFINEGIFYNCHLKKETIYDITLKKICVTDIPEAFYSYYKTNTIMNEIDCSKFTEVEKDTEYKYLGKYGKYLDIEGVLYEVIGLSPDNGCVFPH</sequence>
<proteinExistence type="predicted"/>
<dbReference type="Proteomes" id="UP000199036">
    <property type="component" value="Unassembled WGS sequence"/>
</dbReference>
<dbReference type="OrthoDB" id="1075325at2"/>
<dbReference type="EMBL" id="FOVI01000024">
    <property type="protein sequence ID" value="SFO17548.1"/>
    <property type="molecule type" value="Genomic_DNA"/>
</dbReference>
<dbReference type="STRING" id="913024.SAMN05421741_1249"/>
<reference evidence="2" key="1">
    <citation type="submission" date="2016-10" db="EMBL/GenBank/DDBJ databases">
        <authorList>
            <person name="Varghese N."/>
            <person name="Submissions S."/>
        </authorList>
    </citation>
    <scope>NUCLEOTIDE SEQUENCE [LARGE SCALE GENOMIC DNA]</scope>
    <source>
        <strain evidence="2">DS-12</strain>
    </source>
</reference>
<evidence type="ECO:0000313" key="1">
    <source>
        <dbReference type="EMBL" id="SFO17548.1"/>
    </source>
</evidence>
<evidence type="ECO:0000313" key="2">
    <source>
        <dbReference type="Proteomes" id="UP000199036"/>
    </source>
</evidence>